<protein>
    <submittedName>
        <fullName evidence="7">Chromatin assembly factor 1 subunit rlf2</fullName>
    </submittedName>
</protein>
<evidence type="ECO:0000256" key="5">
    <source>
        <dbReference type="SAM" id="MobiDB-lite"/>
    </source>
</evidence>
<keyword evidence="2" id="KW-0227">DNA damage</keyword>
<evidence type="ECO:0000256" key="4">
    <source>
        <dbReference type="ARBA" id="ARBA00023242"/>
    </source>
</evidence>
<feature type="compositionally biased region" description="Basic and acidic residues" evidence="5">
    <location>
        <begin position="159"/>
        <end position="244"/>
    </location>
</feature>
<dbReference type="Proteomes" id="UP001321749">
    <property type="component" value="Unassembled WGS sequence"/>
</dbReference>
<name>A0AAV9H9S0_9PEZI</name>
<feature type="domain" description="Chromatin assembly factor 1 subunit A dimerization" evidence="6">
    <location>
        <begin position="400"/>
        <end position="476"/>
    </location>
</feature>
<feature type="compositionally biased region" description="Polar residues" evidence="5">
    <location>
        <begin position="79"/>
        <end position="96"/>
    </location>
</feature>
<feature type="region of interest" description="Disordered" evidence="5">
    <location>
        <begin position="555"/>
        <end position="588"/>
    </location>
</feature>
<feature type="region of interest" description="Disordered" evidence="5">
    <location>
        <begin position="1"/>
        <end position="288"/>
    </location>
</feature>
<proteinExistence type="predicted"/>
<dbReference type="GO" id="GO:0033186">
    <property type="term" value="C:CAF-1 complex"/>
    <property type="evidence" value="ECO:0007669"/>
    <property type="project" value="TreeGrafter"/>
</dbReference>
<evidence type="ECO:0000256" key="2">
    <source>
        <dbReference type="ARBA" id="ARBA00022763"/>
    </source>
</evidence>
<dbReference type="InterPro" id="IPR022043">
    <property type="entry name" value="CAF1A_DD"/>
</dbReference>
<feature type="compositionally biased region" description="Polar residues" evidence="5">
    <location>
        <begin position="48"/>
        <end position="65"/>
    </location>
</feature>
<feature type="compositionally biased region" description="Basic and acidic residues" evidence="5">
    <location>
        <begin position="67"/>
        <end position="78"/>
    </location>
</feature>
<dbReference type="AlphaFoldDB" id="A0AAV9H9S0"/>
<keyword evidence="3" id="KW-0234">DNA repair</keyword>
<keyword evidence="8" id="KW-1185">Reference proteome</keyword>
<reference evidence="7" key="1">
    <citation type="journal article" date="2023" name="Mol. Phylogenet. Evol.">
        <title>Genome-scale phylogeny and comparative genomics of the fungal order Sordariales.</title>
        <authorList>
            <person name="Hensen N."/>
            <person name="Bonometti L."/>
            <person name="Westerberg I."/>
            <person name="Brannstrom I.O."/>
            <person name="Guillou S."/>
            <person name="Cros-Aarteil S."/>
            <person name="Calhoun S."/>
            <person name="Haridas S."/>
            <person name="Kuo A."/>
            <person name="Mondo S."/>
            <person name="Pangilinan J."/>
            <person name="Riley R."/>
            <person name="LaButti K."/>
            <person name="Andreopoulos B."/>
            <person name="Lipzen A."/>
            <person name="Chen C."/>
            <person name="Yan M."/>
            <person name="Daum C."/>
            <person name="Ng V."/>
            <person name="Clum A."/>
            <person name="Steindorff A."/>
            <person name="Ohm R.A."/>
            <person name="Martin F."/>
            <person name="Silar P."/>
            <person name="Natvig D.O."/>
            <person name="Lalanne C."/>
            <person name="Gautier V."/>
            <person name="Ament-Velasquez S.L."/>
            <person name="Kruys A."/>
            <person name="Hutchinson M.I."/>
            <person name="Powell A.J."/>
            <person name="Barry K."/>
            <person name="Miller A.N."/>
            <person name="Grigoriev I.V."/>
            <person name="Debuchy R."/>
            <person name="Gladieux P."/>
            <person name="Hiltunen Thoren M."/>
            <person name="Johannesson H."/>
        </authorList>
    </citation>
    <scope>NUCLEOTIDE SEQUENCE</scope>
    <source>
        <strain evidence="7">PSN324</strain>
    </source>
</reference>
<organism evidence="7 8">
    <name type="scientific">Cladorrhinum samala</name>
    <dbReference type="NCBI Taxonomy" id="585594"/>
    <lineage>
        <taxon>Eukaryota</taxon>
        <taxon>Fungi</taxon>
        <taxon>Dikarya</taxon>
        <taxon>Ascomycota</taxon>
        <taxon>Pezizomycotina</taxon>
        <taxon>Sordariomycetes</taxon>
        <taxon>Sordariomycetidae</taxon>
        <taxon>Sordariales</taxon>
        <taxon>Podosporaceae</taxon>
        <taxon>Cladorrhinum</taxon>
    </lineage>
</organism>
<evidence type="ECO:0000256" key="3">
    <source>
        <dbReference type="ARBA" id="ARBA00023204"/>
    </source>
</evidence>
<reference evidence="7" key="2">
    <citation type="submission" date="2023-06" db="EMBL/GenBank/DDBJ databases">
        <authorList>
            <consortium name="Lawrence Berkeley National Laboratory"/>
            <person name="Mondo S.J."/>
            <person name="Hensen N."/>
            <person name="Bonometti L."/>
            <person name="Westerberg I."/>
            <person name="Brannstrom I.O."/>
            <person name="Guillou S."/>
            <person name="Cros-Aarteil S."/>
            <person name="Calhoun S."/>
            <person name="Haridas S."/>
            <person name="Kuo A."/>
            <person name="Pangilinan J."/>
            <person name="Riley R."/>
            <person name="Labutti K."/>
            <person name="Andreopoulos B."/>
            <person name="Lipzen A."/>
            <person name="Chen C."/>
            <person name="Yanf M."/>
            <person name="Daum C."/>
            <person name="Ng V."/>
            <person name="Clum A."/>
            <person name="Steindorff A."/>
            <person name="Ohm R."/>
            <person name="Martin F."/>
            <person name="Silar P."/>
            <person name="Natvig D."/>
            <person name="Lalanne C."/>
            <person name="Gautier V."/>
            <person name="Ament-Velasquez S.L."/>
            <person name="Kruys A."/>
            <person name="Hutchinson M.I."/>
            <person name="Powell A.J."/>
            <person name="Barry K."/>
            <person name="Miller A.N."/>
            <person name="Grigoriev I.V."/>
            <person name="Debuchy R."/>
            <person name="Gladieux P."/>
            <person name="Thoren M.H."/>
            <person name="Johannesson H."/>
        </authorList>
    </citation>
    <scope>NUCLEOTIDE SEQUENCE</scope>
    <source>
        <strain evidence="7">PSN324</strain>
    </source>
</reference>
<feature type="compositionally biased region" description="Low complexity" evidence="5">
    <location>
        <begin position="555"/>
        <end position="568"/>
    </location>
</feature>
<dbReference type="EMBL" id="MU865121">
    <property type="protein sequence ID" value="KAK4457345.1"/>
    <property type="molecule type" value="Genomic_DNA"/>
</dbReference>
<dbReference type="PANTHER" id="PTHR15272:SF0">
    <property type="entry name" value="CHROMATIN ASSEMBLY FACTOR 1 SUBUNIT A"/>
    <property type="match status" value="1"/>
</dbReference>
<evidence type="ECO:0000259" key="6">
    <source>
        <dbReference type="Pfam" id="PF12253"/>
    </source>
</evidence>
<evidence type="ECO:0000313" key="8">
    <source>
        <dbReference type="Proteomes" id="UP001321749"/>
    </source>
</evidence>
<dbReference type="GO" id="GO:0006281">
    <property type="term" value="P:DNA repair"/>
    <property type="evidence" value="ECO:0007669"/>
    <property type="project" value="UniProtKB-KW"/>
</dbReference>
<comment type="caution">
    <text evidence="7">The sequence shown here is derived from an EMBL/GenBank/DDBJ whole genome shotgun (WGS) entry which is preliminary data.</text>
</comment>
<keyword evidence="4" id="KW-0539">Nucleus</keyword>
<dbReference type="Pfam" id="PF12253">
    <property type="entry name" value="CAF1A_dimeriz"/>
    <property type="match status" value="1"/>
</dbReference>
<dbReference type="PANTHER" id="PTHR15272">
    <property type="entry name" value="CHROMATIN ASSEMBLY FACTOR 1 SUBUNIT A CAF-1 SUBUNIT A"/>
    <property type="match status" value="1"/>
</dbReference>
<feature type="compositionally biased region" description="Low complexity" evidence="5">
    <location>
        <begin position="107"/>
        <end position="145"/>
    </location>
</feature>
<comment type="subcellular location">
    <subcellularLocation>
        <location evidence="1">Nucleus</location>
    </subcellularLocation>
</comment>
<sequence>MPLTDKPANAAGTKNTASPGKSRKRGLDAFLQPVAIAGAGGQSASGSPLKSPSRNGHGVKQNQGVGSDKENTPFKKILESSSPPIKTPGLTDSGSSPLDRAPPSPNTPTKQSFSSSTSSTVPLSTATSNVISTSTTSTAAASANNDEPPKKKKRASAAEMKERQEELEKKKQEKELAERLKTEEKEKKRREKEEAEKLKAEEKEKKRREKEEADKAKNEEKEKKRKEKEEKERKKREKEEEAAKKARSQLTLTGMFGKTISIPQRTAAAAPAKNEAVQARTPSKDKDAPVSVYDQMFKPFFVKEHVKLAPNPCDLDDEAREHKTRVLEEYVAGKRASTLEGDNGNNKKFDPVEVLQIPFKLKRGRVYPSVKKIMKEFTTESSQTPQTQHLRELLKTVPVKSLKFYQDVRPPYIGTISGLPPGVKSLRKVSRNPFSRNVLPLAYDYDSEAEWQDEEGEDVDDLDDEDEIEGLEGDEDMDDFLDDADDTGPSRMVFSGGMEPEITGLCWENKKRMPSELRMCKFRMEFIHDKLEHHHTIDPFSTIYWACPKAAAKSSEAATSTSPSSKTAGNPVGNSSMPPPPTAPTDAFQALGATGASARTKKSQQLLPIEFQEKLKAMVRAKPTLSKVGVIELFVAEHPSLVKGQVKNSFDALIVKVGKEHRVKGE</sequence>
<dbReference type="GO" id="GO:0006334">
    <property type="term" value="P:nucleosome assembly"/>
    <property type="evidence" value="ECO:0007669"/>
    <property type="project" value="TreeGrafter"/>
</dbReference>
<evidence type="ECO:0000256" key="1">
    <source>
        <dbReference type="ARBA" id="ARBA00004123"/>
    </source>
</evidence>
<evidence type="ECO:0000313" key="7">
    <source>
        <dbReference type="EMBL" id="KAK4457345.1"/>
    </source>
</evidence>
<gene>
    <name evidence="7" type="ORF">QBC42DRAFT_301255</name>
</gene>
<accession>A0AAV9H9S0</accession>
<dbReference type="GO" id="GO:0005634">
    <property type="term" value="C:nucleus"/>
    <property type="evidence" value="ECO:0007669"/>
    <property type="project" value="UniProtKB-SubCell"/>
</dbReference>